<proteinExistence type="predicted"/>
<dbReference type="RefSeq" id="WP_010041785.1">
    <property type="nucleotide sequence ID" value="NZ_CP025958.1"/>
</dbReference>
<dbReference type="Gene3D" id="2.130.10.10">
    <property type="entry name" value="YVTN repeat-like/Quinoprotein amine dehydrogenase"/>
    <property type="match status" value="1"/>
</dbReference>
<keyword evidence="4" id="KW-1185">Reference proteome</keyword>
<dbReference type="InterPro" id="IPR018391">
    <property type="entry name" value="PQQ_b-propeller_rpt"/>
</dbReference>
<organism evidence="3 4">
    <name type="scientific">Gemmata obscuriglobus</name>
    <dbReference type="NCBI Taxonomy" id="114"/>
    <lineage>
        <taxon>Bacteria</taxon>
        <taxon>Pseudomonadati</taxon>
        <taxon>Planctomycetota</taxon>
        <taxon>Planctomycetia</taxon>
        <taxon>Gemmatales</taxon>
        <taxon>Gemmataceae</taxon>
        <taxon>Gemmata</taxon>
    </lineage>
</organism>
<accession>A0A2Z3GZS5</accession>
<dbReference type="PANTHER" id="PTHR34512:SF30">
    <property type="entry name" value="OUTER MEMBRANE PROTEIN ASSEMBLY FACTOR BAMB"/>
    <property type="match status" value="1"/>
</dbReference>
<dbReference type="SUPFAM" id="SSF50998">
    <property type="entry name" value="Quinoprotein alcohol dehydrogenase-like"/>
    <property type="match status" value="1"/>
</dbReference>
<evidence type="ECO:0000313" key="3">
    <source>
        <dbReference type="EMBL" id="AWM40019.1"/>
    </source>
</evidence>
<evidence type="ECO:0000256" key="1">
    <source>
        <dbReference type="SAM" id="SignalP"/>
    </source>
</evidence>
<evidence type="ECO:0000313" key="4">
    <source>
        <dbReference type="Proteomes" id="UP000245802"/>
    </source>
</evidence>
<dbReference type="AlphaFoldDB" id="A0A2Z3GZS5"/>
<dbReference type="KEGG" id="gog:C1280_25460"/>
<evidence type="ECO:0000259" key="2">
    <source>
        <dbReference type="Pfam" id="PF13360"/>
    </source>
</evidence>
<reference evidence="3 4" key="1">
    <citation type="submission" date="2018-01" db="EMBL/GenBank/DDBJ databases">
        <title>G. obscuriglobus.</title>
        <authorList>
            <person name="Franke J."/>
            <person name="Blomberg W."/>
            <person name="Selmecki A."/>
        </authorList>
    </citation>
    <scope>NUCLEOTIDE SEQUENCE [LARGE SCALE GENOMIC DNA]</scope>
    <source>
        <strain evidence="3 4">DSM 5831</strain>
    </source>
</reference>
<dbReference type="InterPro" id="IPR011047">
    <property type="entry name" value="Quinoprotein_ADH-like_sf"/>
</dbReference>
<feature type="chain" id="PRO_5016350573" evidence="1">
    <location>
        <begin position="21"/>
        <end position="415"/>
    </location>
</feature>
<protein>
    <submittedName>
        <fullName evidence="3">Pyrrolo-quinoline quinone</fullName>
    </submittedName>
</protein>
<dbReference type="SMART" id="SM00564">
    <property type="entry name" value="PQQ"/>
    <property type="match status" value="4"/>
</dbReference>
<dbReference type="OrthoDB" id="246101at2"/>
<keyword evidence="1" id="KW-0732">Signal</keyword>
<gene>
    <name evidence="3" type="ORF">C1280_25460</name>
</gene>
<sequence>MSPIRAFACVLLLVPPVAGAEPEVWPQWRGPTRDGLVAGAAWPDKLGGDALKRVWRVENLGPSYSGPIVTADRVFTTQTVDKKTEVVTAHDRKTGKELWKVSWEGAITVPFFAAKNGSWIRSTPAFDGKTLFVAGIKDLLVALDGATGKERWRCDFVKEFGAPPPDFGFVCSPLVDDTGVYVQAGGCFAKLDKATGKVLWTALKDGGGTMGSAFSSPVFARLAGKEQVLVQTRTKLAGVDRGTGEELWVKEIPSFRGMNILTPVPVGDDGVFTSTYGGNTRLLRLKSDGGQYSAQDAWSFKYEGNMTSPVVVAGHAYLLGKDKRLLCTNLETGKEVWRSEERFGDYWSLVANRDKVLALDQRGTLYLFRASAKEFDLLDQRKVADAETWAHLAVCGDEVVIRDLTGLTMWRWGVR</sequence>
<dbReference type="PANTHER" id="PTHR34512">
    <property type="entry name" value="CELL SURFACE PROTEIN"/>
    <property type="match status" value="1"/>
</dbReference>
<dbReference type="EMBL" id="CP025958">
    <property type="protein sequence ID" value="AWM40019.1"/>
    <property type="molecule type" value="Genomic_DNA"/>
</dbReference>
<feature type="signal peptide" evidence="1">
    <location>
        <begin position="1"/>
        <end position="20"/>
    </location>
</feature>
<dbReference type="Proteomes" id="UP000245802">
    <property type="component" value="Chromosome"/>
</dbReference>
<dbReference type="InterPro" id="IPR002372">
    <property type="entry name" value="PQQ_rpt_dom"/>
</dbReference>
<dbReference type="Pfam" id="PF13360">
    <property type="entry name" value="PQQ_2"/>
    <property type="match status" value="1"/>
</dbReference>
<feature type="domain" description="Pyrrolo-quinoline quinone repeat" evidence="2">
    <location>
        <begin position="84"/>
        <end position="338"/>
    </location>
</feature>
<name>A0A2Z3GZS5_9BACT</name>
<dbReference type="InterPro" id="IPR015943">
    <property type="entry name" value="WD40/YVTN_repeat-like_dom_sf"/>
</dbReference>